<dbReference type="InterPro" id="IPR029058">
    <property type="entry name" value="AB_hydrolase_fold"/>
</dbReference>
<dbReference type="PANTHER" id="PTHR43329">
    <property type="entry name" value="EPOXIDE HYDROLASE"/>
    <property type="match status" value="1"/>
</dbReference>
<keyword evidence="4" id="KW-1185">Reference proteome</keyword>
<proteinExistence type="predicted"/>
<dbReference type="PRINTS" id="PR00412">
    <property type="entry name" value="EPOXHYDRLASE"/>
</dbReference>
<dbReference type="PRINTS" id="PR00111">
    <property type="entry name" value="ABHYDROLASE"/>
</dbReference>
<dbReference type="STRING" id="33007.HMPREF3198_00763"/>
<dbReference type="AlphaFoldDB" id="A0A2I1IPU8"/>
<dbReference type="Proteomes" id="UP000235122">
    <property type="component" value="Unassembled WGS sequence"/>
</dbReference>
<sequence length="312" mass="33294">MKAEQSVPAELIRPEGPWQHLNVDANGARFHVVTAGLQGSAAVLLLHGFPQYWWAMRSQLEALSAAGYSAVAMDLRGFGGSDRQPSGYDLVTLAKDCTGVLTSLGISNAVIVGEGIGGAIAWVAPAVAPTQVQAIATLAAPHPLAVRSLRGRMLSGGAAQYLFFQLPWLPERAILRGSLVPALLRSWCGPQSRRLMEQCAPRYARALQNPFAATAALSYLRRARKLSAPVREVAKQPVSVPVLSLQGKVDPIMPGQAFARDSHYVTRPLAQIAVEGAGHFLTEEAPEQVNGALLTYLQELGWPKGTGPQLGK</sequence>
<evidence type="ECO:0000259" key="2">
    <source>
        <dbReference type="Pfam" id="PF00561"/>
    </source>
</evidence>
<dbReference type="EMBL" id="PKKO01000001">
    <property type="protein sequence ID" value="PKY73140.1"/>
    <property type="molecule type" value="Genomic_DNA"/>
</dbReference>
<evidence type="ECO:0000256" key="1">
    <source>
        <dbReference type="ARBA" id="ARBA00022801"/>
    </source>
</evidence>
<gene>
    <name evidence="3" type="ORF">CYJ19_00680</name>
</gene>
<dbReference type="RefSeq" id="WP_024330774.1">
    <property type="nucleotide sequence ID" value="NZ_JASOXK010000001.1"/>
</dbReference>
<dbReference type="InterPro" id="IPR000073">
    <property type="entry name" value="AB_hydrolase_1"/>
</dbReference>
<evidence type="ECO:0000313" key="4">
    <source>
        <dbReference type="Proteomes" id="UP000235122"/>
    </source>
</evidence>
<name>A0A2I1IPU8_9ACTO</name>
<dbReference type="InterPro" id="IPR000639">
    <property type="entry name" value="Epox_hydrolase-like"/>
</dbReference>
<protein>
    <submittedName>
        <fullName evidence="3">Alpha/beta hydrolase</fullName>
    </submittedName>
</protein>
<keyword evidence="1 3" id="KW-0378">Hydrolase</keyword>
<organism evidence="3 4">
    <name type="scientific">Winkia neuii</name>
    <dbReference type="NCBI Taxonomy" id="33007"/>
    <lineage>
        <taxon>Bacteria</taxon>
        <taxon>Bacillati</taxon>
        <taxon>Actinomycetota</taxon>
        <taxon>Actinomycetes</taxon>
        <taxon>Actinomycetales</taxon>
        <taxon>Actinomycetaceae</taxon>
        <taxon>Winkia</taxon>
    </lineage>
</organism>
<dbReference type="GeneID" id="35866139"/>
<comment type="caution">
    <text evidence="3">The sequence shown here is derived from an EMBL/GenBank/DDBJ whole genome shotgun (WGS) entry which is preliminary data.</text>
</comment>
<dbReference type="GO" id="GO:0016787">
    <property type="term" value="F:hydrolase activity"/>
    <property type="evidence" value="ECO:0007669"/>
    <property type="project" value="UniProtKB-KW"/>
</dbReference>
<reference evidence="3 4" key="1">
    <citation type="submission" date="2017-12" db="EMBL/GenBank/DDBJ databases">
        <title>Phylogenetic diversity of female urinary microbiome.</title>
        <authorList>
            <person name="Thomas-White K."/>
            <person name="Wolfe A.J."/>
        </authorList>
    </citation>
    <scope>NUCLEOTIDE SEQUENCE [LARGE SCALE GENOMIC DNA]</scope>
    <source>
        <strain evidence="3 4">UMB0402</strain>
    </source>
</reference>
<dbReference type="SUPFAM" id="SSF53474">
    <property type="entry name" value="alpha/beta-Hydrolases"/>
    <property type="match status" value="1"/>
</dbReference>
<feature type="domain" description="AB hydrolase-1" evidence="2">
    <location>
        <begin position="42"/>
        <end position="286"/>
    </location>
</feature>
<dbReference type="Pfam" id="PF00561">
    <property type="entry name" value="Abhydrolase_1"/>
    <property type="match status" value="1"/>
</dbReference>
<evidence type="ECO:0000313" key="3">
    <source>
        <dbReference type="EMBL" id="PKY73140.1"/>
    </source>
</evidence>
<accession>A0A2I1IPU8</accession>
<dbReference type="Gene3D" id="3.40.50.1820">
    <property type="entry name" value="alpha/beta hydrolase"/>
    <property type="match status" value="1"/>
</dbReference>